<dbReference type="Pfam" id="PF18986">
    <property type="entry name" value="DUF5719"/>
    <property type="match status" value="1"/>
</dbReference>
<dbReference type="EMBL" id="UINC01066232">
    <property type="protein sequence ID" value="SVB96717.1"/>
    <property type="molecule type" value="Genomic_DNA"/>
</dbReference>
<sequence>VEIDARTVEVVGISASPTEGRVTVVDEVGRAVERAFRIDPGGRLEVSPGQFVSGAAFAGVTVEVRGGAAVVGQTVSGPDGVDRRPCTTRAADAWVVPWSTTARPGNRAWVLLHNPFRAAAVADLRFVGDLGRRETLDSQGVVVPGRSVVAYDVTERIADSAVVSAIVDVRVGRVVVARLQVSDGSGPMATRGLDLAPGVPEMATRAFVPGLARTGDATDGGAVVVVNAGVEPVEAEVVVRTAEQDHGVEPWRLVLRSGQRHVVDLDDGRLEGIGPFGVEVRTLDGRPIAASVLQRFGEVGGLSVRPAVAVAARGWVVDLGERYGATTDVLAVMNPAIEGIATIEVKVLAGTAPTNVVRSVELSPGTQVSFDLGAGPPVVLAVESTAPVIASVHARAESSATGSIAVAVAGTEARPTASR</sequence>
<name>A0A382IBU9_9ZZZZ</name>
<dbReference type="AlphaFoldDB" id="A0A382IBU9"/>
<feature type="non-terminal residue" evidence="1">
    <location>
        <position position="1"/>
    </location>
</feature>
<protein>
    <submittedName>
        <fullName evidence="1">Uncharacterized protein</fullName>
    </submittedName>
</protein>
<proteinExistence type="predicted"/>
<dbReference type="InterPro" id="IPR043777">
    <property type="entry name" value="DUF5719"/>
</dbReference>
<accession>A0A382IBU9</accession>
<reference evidence="1" key="1">
    <citation type="submission" date="2018-05" db="EMBL/GenBank/DDBJ databases">
        <authorList>
            <person name="Lanie J.A."/>
            <person name="Ng W.-L."/>
            <person name="Kazmierczak K.M."/>
            <person name="Andrzejewski T.M."/>
            <person name="Davidsen T.M."/>
            <person name="Wayne K.J."/>
            <person name="Tettelin H."/>
            <person name="Glass J.I."/>
            <person name="Rusch D."/>
            <person name="Podicherti R."/>
            <person name="Tsui H.-C.T."/>
            <person name="Winkler M.E."/>
        </authorList>
    </citation>
    <scope>NUCLEOTIDE SEQUENCE</scope>
</reference>
<organism evidence="1">
    <name type="scientific">marine metagenome</name>
    <dbReference type="NCBI Taxonomy" id="408172"/>
    <lineage>
        <taxon>unclassified sequences</taxon>
        <taxon>metagenomes</taxon>
        <taxon>ecological metagenomes</taxon>
    </lineage>
</organism>
<evidence type="ECO:0000313" key="1">
    <source>
        <dbReference type="EMBL" id="SVB96717.1"/>
    </source>
</evidence>
<gene>
    <name evidence="1" type="ORF">METZ01_LOCUS249571</name>
</gene>